<proteinExistence type="predicted"/>
<dbReference type="OrthoDB" id="5394847at2759"/>
<dbReference type="SMART" id="SM00248">
    <property type="entry name" value="ANK"/>
    <property type="match status" value="9"/>
</dbReference>
<keyword evidence="1" id="KW-0677">Repeat</keyword>
<keyword evidence="5" id="KW-1185">Reference proteome</keyword>
<dbReference type="InterPro" id="IPR051165">
    <property type="entry name" value="Multifunctional_ANK_Repeat"/>
</dbReference>
<feature type="repeat" description="ANK" evidence="3">
    <location>
        <begin position="180"/>
        <end position="212"/>
    </location>
</feature>
<accession>A0A6H5IMI4</accession>
<sequence length="833" mass="94511">MEEDKYDRICTVFIGKLMPEMGYKDEPDFDEEGKPILLRTTALHHLARRKSPIEDTKLRGLFNIYNRFDLNYIDDLGITHFHVACIYGCEDVVQQFLDLGQDPNYPIRKIDHSPLHLALESSRKEVAELLLRRGADPNSATSNGWTALHFACCRTDMMDILFEANEKKHRTMPLDVQDEFGTTPLHCALGYDNSKAAELLLRGGANPTLVNVEGSTPLHIICSRLRDGDLAEVFFKISKELDQTVQIEALDKFGRTPLQLAVANILTYTVDILLNHGADLSSFVFPDDSYFGDVVDPPPGFEIWANFELRLASGALLIVERLERSGYELDRNDALTIMKFFAKYGLFEKSSDLEKHCNLLIIAESEFRPSASSEPPGTLFVPLHRDFPKKVIAEPEFRPSASSEPPGRYSCENILTSRRKSSSSSDTYLVCERATRDDICAKTSRLLGECLIYATYARQRVNDDLNRLVQVDARDNEGNTPLHLALKYNSDQKVAEILLKRGADPNLANAAGCTPLHNICEKPQLDIDDLAELFLKITKDQHQVVQVDAKDKKGRTPLQCAVATSRSSIVDLLLNNGADLASFVFPAESHFDEMYYKPEHILFLNHFKLKLLSGALATVETLERRGYELVRSDVSTIMKFFTKYRVLEKSADPEIRWYDDKEFAERAKEIMVKPGLSLHDLTRLPPKEAKKQIKIKEYYDFLVWWTLPEGPKEACLVHLGEKLSRGFFKSWSVEPFWEMVNHRLPILCCDMIIEQLPNEDLCNIFLAAADRSTRSTLSRALEGSMCFVYIYSALLWDEPLASPWLCTRALYTMLKQNIAASDDDDDDDDDAAL</sequence>
<feature type="repeat" description="ANK" evidence="3">
    <location>
        <begin position="477"/>
        <end position="510"/>
    </location>
</feature>
<dbReference type="AlphaFoldDB" id="A0A6H5IMI4"/>
<dbReference type="PROSITE" id="PS50297">
    <property type="entry name" value="ANK_REP_REGION"/>
    <property type="match status" value="5"/>
</dbReference>
<dbReference type="EMBL" id="CADCXV010000885">
    <property type="protein sequence ID" value="CAB0038035.1"/>
    <property type="molecule type" value="Genomic_DNA"/>
</dbReference>
<evidence type="ECO:0000256" key="3">
    <source>
        <dbReference type="PROSITE-ProRule" id="PRU00023"/>
    </source>
</evidence>
<evidence type="ECO:0000313" key="5">
    <source>
        <dbReference type="Proteomes" id="UP000479190"/>
    </source>
</evidence>
<evidence type="ECO:0000313" key="4">
    <source>
        <dbReference type="EMBL" id="CAB0038035.1"/>
    </source>
</evidence>
<dbReference type="SUPFAM" id="SSF48403">
    <property type="entry name" value="Ankyrin repeat"/>
    <property type="match status" value="2"/>
</dbReference>
<evidence type="ECO:0000256" key="1">
    <source>
        <dbReference type="ARBA" id="ARBA00022737"/>
    </source>
</evidence>
<dbReference type="InterPro" id="IPR002110">
    <property type="entry name" value="Ankyrin_rpt"/>
</dbReference>
<feature type="repeat" description="ANK" evidence="3">
    <location>
        <begin position="253"/>
        <end position="281"/>
    </location>
</feature>
<protein>
    <submittedName>
        <fullName evidence="4">Uncharacterized protein</fullName>
    </submittedName>
</protein>
<dbReference type="PANTHER" id="PTHR24123">
    <property type="entry name" value="ANKYRIN REPEAT-CONTAINING"/>
    <property type="match status" value="1"/>
</dbReference>
<dbReference type="Pfam" id="PF12796">
    <property type="entry name" value="Ank_2"/>
    <property type="match status" value="2"/>
</dbReference>
<name>A0A6H5IMI4_9HYME</name>
<dbReference type="InterPro" id="IPR036770">
    <property type="entry name" value="Ankyrin_rpt-contain_sf"/>
</dbReference>
<keyword evidence="2 3" id="KW-0040">ANK repeat</keyword>
<feature type="repeat" description="ANK" evidence="3">
    <location>
        <begin position="110"/>
        <end position="142"/>
    </location>
</feature>
<dbReference type="PANTHER" id="PTHR24123:SF33">
    <property type="entry name" value="PROTEIN HOS4"/>
    <property type="match status" value="1"/>
</dbReference>
<dbReference type="Gene3D" id="1.25.40.20">
    <property type="entry name" value="Ankyrin repeat-containing domain"/>
    <property type="match status" value="3"/>
</dbReference>
<evidence type="ECO:0000256" key="2">
    <source>
        <dbReference type="ARBA" id="ARBA00023043"/>
    </source>
</evidence>
<feature type="repeat" description="ANK" evidence="3">
    <location>
        <begin position="553"/>
        <end position="580"/>
    </location>
</feature>
<reference evidence="4 5" key="1">
    <citation type="submission" date="2020-02" db="EMBL/GenBank/DDBJ databases">
        <authorList>
            <person name="Ferguson B K."/>
        </authorList>
    </citation>
    <scope>NUCLEOTIDE SEQUENCE [LARGE SCALE GENOMIC DNA]</scope>
</reference>
<dbReference type="Proteomes" id="UP000479190">
    <property type="component" value="Unassembled WGS sequence"/>
</dbReference>
<gene>
    <name evidence="4" type="ORF">TBRA_LOCUS9830</name>
</gene>
<organism evidence="4 5">
    <name type="scientific">Trichogramma brassicae</name>
    <dbReference type="NCBI Taxonomy" id="86971"/>
    <lineage>
        <taxon>Eukaryota</taxon>
        <taxon>Metazoa</taxon>
        <taxon>Ecdysozoa</taxon>
        <taxon>Arthropoda</taxon>
        <taxon>Hexapoda</taxon>
        <taxon>Insecta</taxon>
        <taxon>Pterygota</taxon>
        <taxon>Neoptera</taxon>
        <taxon>Endopterygota</taxon>
        <taxon>Hymenoptera</taxon>
        <taxon>Apocrita</taxon>
        <taxon>Proctotrupomorpha</taxon>
        <taxon>Chalcidoidea</taxon>
        <taxon>Trichogrammatidae</taxon>
        <taxon>Trichogramma</taxon>
    </lineage>
</organism>
<dbReference type="PROSITE" id="PS50088">
    <property type="entry name" value="ANK_REPEAT"/>
    <property type="match status" value="5"/>
</dbReference>